<sequence>MNYQPERGDLVWLNFNPQAGHRPALILSPGKYNQRSGMALVCPITSQNKQRPYHVLIQDNGKINGFVISDHVCSIDWRARNAKFISKANPEVINEVVDKIATLLPLE</sequence>
<keyword evidence="2" id="KW-1185">Reference proteome</keyword>
<protein>
    <submittedName>
        <fullName evidence="1">mRNA interferase MazF</fullName>
        <ecNumber evidence="1">3.1.-.-</ecNumber>
    </submittedName>
</protein>
<proteinExistence type="predicted"/>
<dbReference type="GO" id="GO:0016075">
    <property type="term" value="P:rRNA catabolic process"/>
    <property type="evidence" value="ECO:0007669"/>
    <property type="project" value="TreeGrafter"/>
</dbReference>
<dbReference type="GO" id="GO:0016787">
    <property type="term" value="F:hydrolase activity"/>
    <property type="evidence" value="ECO:0007669"/>
    <property type="project" value="UniProtKB-KW"/>
</dbReference>
<dbReference type="GO" id="GO:0003677">
    <property type="term" value="F:DNA binding"/>
    <property type="evidence" value="ECO:0007669"/>
    <property type="project" value="InterPro"/>
</dbReference>
<dbReference type="InterPro" id="IPR011067">
    <property type="entry name" value="Plasmid_toxin/cell-grow_inhib"/>
</dbReference>
<dbReference type="InterPro" id="IPR003477">
    <property type="entry name" value="PemK-like"/>
</dbReference>
<dbReference type="SUPFAM" id="SSF50118">
    <property type="entry name" value="Cell growth inhibitor/plasmid maintenance toxic component"/>
    <property type="match status" value="1"/>
</dbReference>
<accession>A0A1H6FA45</accession>
<dbReference type="EC" id="3.1.-.-" evidence="1"/>
<dbReference type="Proteomes" id="UP000236724">
    <property type="component" value="Unassembled WGS sequence"/>
</dbReference>
<dbReference type="OrthoDB" id="9808744at2"/>
<evidence type="ECO:0000313" key="2">
    <source>
        <dbReference type="Proteomes" id="UP000236724"/>
    </source>
</evidence>
<dbReference type="EMBL" id="FMSV02000512">
    <property type="protein sequence ID" value="SEH06967.1"/>
    <property type="molecule type" value="Genomic_DNA"/>
</dbReference>
<dbReference type="GO" id="GO:0006402">
    <property type="term" value="P:mRNA catabolic process"/>
    <property type="evidence" value="ECO:0007669"/>
    <property type="project" value="TreeGrafter"/>
</dbReference>
<name>A0A1H6FA45_9GAMM</name>
<dbReference type="GO" id="GO:0004521">
    <property type="term" value="F:RNA endonuclease activity"/>
    <property type="evidence" value="ECO:0007669"/>
    <property type="project" value="TreeGrafter"/>
</dbReference>
<dbReference type="RefSeq" id="WP_103920689.1">
    <property type="nucleotide sequence ID" value="NZ_FMSV02000512.1"/>
</dbReference>
<dbReference type="PANTHER" id="PTHR33988:SF3">
    <property type="entry name" value="ENDORIBONUCLEASE TOXIN CHPB-RELATED"/>
    <property type="match status" value="1"/>
</dbReference>
<reference evidence="1 2" key="1">
    <citation type="submission" date="2016-10" db="EMBL/GenBank/DDBJ databases">
        <authorList>
            <person name="de Groot N.N."/>
        </authorList>
    </citation>
    <scope>NUCLEOTIDE SEQUENCE [LARGE SCALE GENOMIC DNA]</scope>
    <source>
        <strain evidence="1">MBHS1</strain>
    </source>
</reference>
<keyword evidence="1" id="KW-0378">Hydrolase</keyword>
<organism evidence="1 2">
    <name type="scientific">Candidatus Venteria ishoeyi</name>
    <dbReference type="NCBI Taxonomy" id="1899563"/>
    <lineage>
        <taxon>Bacteria</taxon>
        <taxon>Pseudomonadati</taxon>
        <taxon>Pseudomonadota</taxon>
        <taxon>Gammaproteobacteria</taxon>
        <taxon>Thiotrichales</taxon>
        <taxon>Thiotrichaceae</taxon>
        <taxon>Venteria</taxon>
    </lineage>
</organism>
<dbReference type="Pfam" id="PF02452">
    <property type="entry name" value="PemK_toxin"/>
    <property type="match status" value="1"/>
</dbReference>
<dbReference type="Gene3D" id="2.30.30.110">
    <property type="match status" value="1"/>
</dbReference>
<dbReference type="AlphaFoldDB" id="A0A1H6FA45"/>
<gene>
    <name evidence="1" type="primary">mazF</name>
    <name evidence="1" type="ORF">MBHS_02833</name>
</gene>
<evidence type="ECO:0000313" key="1">
    <source>
        <dbReference type="EMBL" id="SEH06967.1"/>
    </source>
</evidence>
<dbReference type="PANTHER" id="PTHR33988">
    <property type="entry name" value="ENDORIBONUCLEASE MAZF-RELATED"/>
    <property type="match status" value="1"/>
</dbReference>